<dbReference type="EC" id="3.2.1.52" evidence="3"/>
<gene>
    <name evidence="9" type="ORF">GCM10009843_33650</name>
</gene>
<evidence type="ECO:0000256" key="1">
    <source>
        <dbReference type="ARBA" id="ARBA00001231"/>
    </source>
</evidence>
<dbReference type="Proteomes" id="UP001500575">
    <property type="component" value="Unassembled WGS sequence"/>
</dbReference>
<feature type="chain" id="PRO_5047395051" description="beta-N-acetylhexosaminidase" evidence="7">
    <location>
        <begin position="30"/>
        <end position="608"/>
    </location>
</feature>
<evidence type="ECO:0000256" key="5">
    <source>
        <dbReference type="ARBA" id="ARBA00023295"/>
    </source>
</evidence>
<dbReference type="PANTHER" id="PTHR30480:SF13">
    <property type="entry name" value="BETA-HEXOSAMINIDASE"/>
    <property type="match status" value="1"/>
</dbReference>
<comment type="similarity">
    <text evidence="2">Belongs to the glycosyl hydrolase 3 family.</text>
</comment>
<dbReference type="EMBL" id="BAAAQQ010000013">
    <property type="protein sequence ID" value="GAA2130784.1"/>
    <property type="molecule type" value="Genomic_DNA"/>
</dbReference>
<dbReference type="InterPro" id="IPR050226">
    <property type="entry name" value="NagZ_Beta-hexosaminidase"/>
</dbReference>
<dbReference type="Pfam" id="PF00933">
    <property type="entry name" value="Glyco_hydro_3"/>
    <property type="match status" value="1"/>
</dbReference>
<evidence type="ECO:0000256" key="6">
    <source>
        <dbReference type="SAM" id="MobiDB-lite"/>
    </source>
</evidence>
<evidence type="ECO:0000256" key="3">
    <source>
        <dbReference type="ARBA" id="ARBA00012663"/>
    </source>
</evidence>
<dbReference type="PROSITE" id="PS51257">
    <property type="entry name" value="PROKAR_LIPOPROTEIN"/>
    <property type="match status" value="1"/>
</dbReference>
<dbReference type="InterPro" id="IPR017853">
    <property type="entry name" value="GH"/>
</dbReference>
<feature type="signal peptide" evidence="7">
    <location>
        <begin position="1"/>
        <end position="29"/>
    </location>
</feature>
<keyword evidence="4" id="KW-0378">Hydrolase</keyword>
<organism evidence="9 10">
    <name type="scientific">Nocardioides bigeumensis</name>
    <dbReference type="NCBI Taxonomy" id="433657"/>
    <lineage>
        <taxon>Bacteria</taxon>
        <taxon>Bacillati</taxon>
        <taxon>Actinomycetota</taxon>
        <taxon>Actinomycetes</taxon>
        <taxon>Propionibacteriales</taxon>
        <taxon>Nocardioidaceae</taxon>
        <taxon>Nocardioides</taxon>
    </lineage>
</organism>
<keyword evidence="5" id="KW-0326">Glycosidase</keyword>
<protein>
    <recommendedName>
        <fullName evidence="3">beta-N-acetylhexosaminidase</fullName>
        <ecNumber evidence="3">3.2.1.52</ecNumber>
    </recommendedName>
</protein>
<feature type="region of interest" description="Disordered" evidence="6">
    <location>
        <begin position="482"/>
        <end position="506"/>
    </location>
</feature>
<evidence type="ECO:0000256" key="4">
    <source>
        <dbReference type="ARBA" id="ARBA00022801"/>
    </source>
</evidence>
<dbReference type="InterPro" id="IPR036962">
    <property type="entry name" value="Glyco_hydro_3_N_sf"/>
</dbReference>
<evidence type="ECO:0000259" key="8">
    <source>
        <dbReference type="Pfam" id="PF00933"/>
    </source>
</evidence>
<dbReference type="InterPro" id="IPR001764">
    <property type="entry name" value="Glyco_hydro_3_N"/>
</dbReference>
<dbReference type="RefSeq" id="WP_344304974.1">
    <property type="nucleotide sequence ID" value="NZ_BAAAQQ010000013.1"/>
</dbReference>
<feature type="domain" description="Glycoside hydrolase family 3 N-terminal" evidence="8">
    <location>
        <begin position="111"/>
        <end position="405"/>
    </location>
</feature>
<accession>A0ABN2YQ64</accession>
<evidence type="ECO:0000313" key="9">
    <source>
        <dbReference type="EMBL" id="GAA2130784.1"/>
    </source>
</evidence>
<keyword evidence="10" id="KW-1185">Reference proteome</keyword>
<dbReference type="PANTHER" id="PTHR30480">
    <property type="entry name" value="BETA-HEXOSAMINIDASE-RELATED"/>
    <property type="match status" value="1"/>
</dbReference>
<evidence type="ECO:0000256" key="7">
    <source>
        <dbReference type="SAM" id="SignalP"/>
    </source>
</evidence>
<proteinExistence type="inferred from homology"/>
<dbReference type="Gene3D" id="3.20.20.300">
    <property type="entry name" value="Glycoside hydrolase, family 3, N-terminal domain"/>
    <property type="match status" value="1"/>
</dbReference>
<evidence type="ECO:0000256" key="2">
    <source>
        <dbReference type="ARBA" id="ARBA00005336"/>
    </source>
</evidence>
<dbReference type="SUPFAM" id="SSF51445">
    <property type="entry name" value="(Trans)glycosidases"/>
    <property type="match status" value="1"/>
</dbReference>
<evidence type="ECO:0000313" key="10">
    <source>
        <dbReference type="Proteomes" id="UP001500575"/>
    </source>
</evidence>
<keyword evidence="7" id="KW-0732">Signal</keyword>
<comment type="catalytic activity">
    <reaction evidence="1">
        <text>Hydrolysis of terminal non-reducing N-acetyl-D-hexosamine residues in N-acetyl-beta-D-hexosaminides.</text>
        <dbReference type="EC" id="3.2.1.52"/>
    </reaction>
</comment>
<name>A0ABN2YQ64_9ACTN</name>
<comment type="caution">
    <text evidence="9">The sequence shown here is derived from an EMBL/GenBank/DDBJ whole genome shotgun (WGS) entry which is preliminary data.</text>
</comment>
<reference evidence="9 10" key="1">
    <citation type="journal article" date="2019" name="Int. J. Syst. Evol. Microbiol.">
        <title>The Global Catalogue of Microorganisms (GCM) 10K type strain sequencing project: providing services to taxonomists for standard genome sequencing and annotation.</title>
        <authorList>
            <consortium name="The Broad Institute Genomics Platform"/>
            <consortium name="The Broad Institute Genome Sequencing Center for Infectious Disease"/>
            <person name="Wu L."/>
            <person name="Ma J."/>
        </authorList>
    </citation>
    <scope>NUCLEOTIDE SEQUENCE [LARGE SCALE GENOMIC DNA]</scope>
    <source>
        <strain evidence="9 10">JCM 16021</strain>
    </source>
</reference>
<feature type="region of interest" description="Disordered" evidence="6">
    <location>
        <begin position="33"/>
        <end position="72"/>
    </location>
</feature>
<sequence>MVSSGSRRAGLKVLSGALALACTTAFLSACDAEAPTGSGGPRPSAEETSELQSGATEGPTEEPRTPAERLGLATGWGPTEAELDRAVRLTGELSLPELAGQVIVADYAGLAAPVSMVRRLHLAGTIAFSANVASARQVRAANLRLRREVRRPLVVSVDQEGGVVERVRTGVTRFPAFMSAGAAGDPAMTEKAYAAAATELAWAGFTMDFAPVADVTSGPADPTIGSRSAGSDPATVSEQMVAAARGYASAGVLPVVKHFPGHGSVPADSHQTLPVQTRSLRELREIDLVPFAAAVAEGLPAVMVGHLDVRAVDPRVPSSLSKPVVAGLLRDELGFEGLVVTDSLEMAALRSSKGAAPVVRALRAGVDLLLMPPDPAVARAAIVRSVRSGTLSRQRLRQAAARTLALLLHQRAGAPRPRPASAARASYRLSAAALTSVAGPCHGDLVGRVVSLRGDSTAMAVFAGRARAAGLEVLVPRLPPARLANAEPAPERRDHESRRHFRQRKKEWRDGERVRERRLARWQAREATRLARGTTVAFAGYRDGPVAGDVAVATDTPFVLGSSRARVKVATYGASPGAMSSLVDLLVGRGVAPGELPVRVAGLERRGC</sequence>